<dbReference type="EMBL" id="HAEE01008618">
    <property type="protein sequence ID" value="SBR28668.1"/>
    <property type="molecule type" value="Transcribed_RNA"/>
</dbReference>
<feature type="non-terminal residue" evidence="2">
    <location>
        <position position="1"/>
    </location>
</feature>
<evidence type="ECO:0000313" key="2">
    <source>
        <dbReference type="EMBL" id="SBR28668.1"/>
    </source>
</evidence>
<protein>
    <submittedName>
        <fullName evidence="2">Rhotekin 2</fullName>
    </submittedName>
</protein>
<sequence length="73" mass="8171">SQQGEGELWPLCFMSSHTVQNRQTFARCKVFFHHPAAPEEQRWRSSSPQPKKRSSGCRRCPFPGSATALAPGV</sequence>
<reference evidence="2" key="1">
    <citation type="submission" date="2016-05" db="EMBL/GenBank/DDBJ databases">
        <authorList>
            <person name="Lavstsen T."/>
            <person name="Jespersen J.S."/>
        </authorList>
    </citation>
    <scope>NUCLEOTIDE SEQUENCE</scope>
    <source>
        <tissue evidence="2">Brain</tissue>
    </source>
</reference>
<feature type="non-terminal residue" evidence="2">
    <location>
        <position position="73"/>
    </location>
</feature>
<gene>
    <name evidence="2" type="primary">RTKN2</name>
</gene>
<proteinExistence type="predicted"/>
<feature type="region of interest" description="Disordered" evidence="1">
    <location>
        <begin position="38"/>
        <end position="60"/>
    </location>
</feature>
<reference evidence="2" key="2">
    <citation type="submission" date="2016-06" db="EMBL/GenBank/DDBJ databases">
        <title>The genome of a short-lived fish provides insights into sex chromosome evolution and the genetic control of aging.</title>
        <authorList>
            <person name="Reichwald K."/>
            <person name="Felder M."/>
            <person name="Petzold A."/>
            <person name="Koch P."/>
            <person name="Groth M."/>
            <person name="Platzer M."/>
        </authorList>
    </citation>
    <scope>NUCLEOTIDE SEQUENCE</scope>
    <source>
        <tissue evidence="2">Brain</tissue>
    </source>
</reference>
<accession>A0A1A8K8I4</accession>
<name>A0A1A8K8I4_NOTKU</name>
<dbReference type="AlphaFoldDB" id="A0A1A8K8I4"/>
<evidence type="ECO:0000256" key="1">
    <source>
        <dbReference type="SAM" id="MobiDB-lite"/>
    </source>
</evidence>
<organism evidence="2">
    <name type="scientific">Nothobranchius kuhntae</name>
    <name type="common">Beira killifish</name>
    <dbReference type="NCBI Taxonomy" id="321403"/>
    <lineage>
        <taxon>Eukaryota</taxon>
        <taxon>Metazoa</taxon>
        <taxon>Chordata</taxon>
        <taxon>Craniata</taxon>
        <taxon>Vertebrata</taxon>
        <taxon>Euteleostomi</taxon>
        <taxon>Actinopterygii</taxon>
        <taxon>Neopterygii</taxon>
        <taxon>Teleostei</taxon>
        <taxon>Neoteleostei</taxon>
        <taxon>Acanthomorphata</taxon>
        <taxon>Ovalentaria</taxon>
        <taxon>Atherinomorphae</taxon>
        <taxon>Cyprinodontiformes</taxon>
        <taxon>Nothobranchiidae</taxon>
        <taxon>Nothobranchius</taxon>
    </lineage>
</organism>